<dbReference type="EMBL" id="CP005957">
    <property type="protein sequence ID" value="AGL61998.1"/>
    <property type="molecule type" value="Genomic_DNA"/>
</dbReference>
<feature type="compositionally biased region" description="Polar residues" evidence="1">
    <location>
        <begin position="76"/>
        <end position="89"/>
    </location>
</feature>
<accession>R4PKC8</accession>
<evidence type="ECO:0000256" key="2">
    <source>
        <dbReference type="SAM" id="Phobius"/>
    </source>
</evidence>
<feature type="transmembrane region" description="Helical" evidence="2">
    <location>
        <begin position="38"/>
        <end position="56"/>
    </location>
</feature>
<dbReference type="Proteomes" id="UP000013893">
    <property type="component" value="Chromosome"/>
</dbReference>
<dbReference type="HOGENOM" id="CLU_1080486_0_0_0"/>
<reference evidence="3 4" key="1">
    <citation type="journal article" date="2013" name="Nat. Biotechnol.">
        <title>Genome sequences of rare, uncultured bacteria obtained by differential coverage binning of multiple metagenomes.</title>
        <authorList>
            <person name="Albertsen M."/>
            <person name="Hugenholtz P."/>
            <person name="Skarshewski A."/>
            <person name="Nielsen K.L."/>
            <person name="Tyson G.W."/>
            <person name="Nielsen P.H."/>
        </authorList>
    </citation>
    <scope>NUCLEOTIDE SEQUENCE [LARGE SCALE GENOMIC DNA]</scope>
    <source>
        <strain evidence="3">TM71</strain>
    </source>
</reference>
<dbReference type="KEGG" id="saal:L336_0289"/>
<dbReference type="RefSeq" id="WP_015641448.1">
    <property type="nucleotide sequence ID" value="NC_021219.1"/>
</dbReference>
<sequence>MKTKNRTKNIPLIIVGIILLVAITSLRSQIGGGLMVSIIQACALVIILRGFGLSWTRKNERHSSTKQRTISRHSKSNPTKEQTKTTARTKNPDAYGTILQGVTIRIVNDLQEKHHLTEAQANTLVVRIMGFCIIMLMRELQDASVEPRKSREFISEVLRTIAKNSNPPELEQKAYTELNRLIGELSRKYGSLPLSNANSGNLGGTLLWEYSKLMNETMGKDKNDLILLMENTSVITNLNQAIETQGIVTALKANTVK</sequence>
<keyword evidence="4" id="KW-1185">Reference proteome</keyword>
<dbReference type="STRING" id="1332188.L336_0289"/>
<gene>
    <name evidence="3" type="ORF">L336_0289</name>
</gene>
<protein>
    <submittedName>
        <fullName evidence="3">Uncharacterized protein</fullName>
    </submittedName>
</protein>
<keyword evidence="2" id="KW-0812">Transmembrane</keyword>
<keyword evidence="2" id="KW-1133">Transmembrane helix</keyword>
<name>R4PKC8_9BACT</name>
<evidence type="ECO:0000313" key="4">
    <source>
        <dbReference type="Proteomes" id="UP000013893"/>
    </source>
</evidence>
<organism evidence="3 4">
    <name type="scientific">Candidatus Saccharimonas aalborgensis</name>
    <dbReference type="NCBI Taxonomy" id="1332188"/>
    <lineage>
        <taxon>Bacteria</taxon>
        <taxon>Candidatus Saccharimonadota</taxon>
        <taxon>Candidatus Saccharimonadia</taxon>
        <taxon>Candidatus Saccharimonadales</taxon>
        <taxon>Candidatus Saccharimonadaceae</taxon>
        <taxon>Candidatus Saccharimonas</taxon>
    </lineage>
</organism>
<feature type="region of interest" description="Disordered" evidence="1">
    <location>
        <begin position="62"/>
        <end position="91"/>
    </location>
</feature>
<proteinExistence type="predicted"/>
<evidence type="ECO:0000313" key="3">
    <source>
        <dbReference type="EMBL" id="AGL61998.1"/>
    </source>
</evidence>
<evidence type="ECO:0000256" key="1">
    <source>
        <dbReference type="SAM" id="MobiDB-lite"/>
    </source>
</evidence>
<keyword evidence="2" id="KW-0472">Membrane</keyword>
<dbReference type="AlphaFoldDB" id="R4PKC8"/>